<gene>
    <name evidence="2" type="ORF">IZO911_LOCUS15594</name>
    <name evidence="3" type="ORF">KXQ929_LOCUS9372</name>
</gene>
<feature type="transmembrane region" description="Helical" evidence="1">
    <location>
        <begin position="250"/>
        <end position="268"/>
    </location>
</feature>
<evidence type="ECO:0000313" key="3">
    <source>
        <dbReference type="EMBL" id="CAF3676647.1"/>
    </source>
</evidence>
<keyword evidence="1" id="KW-0812">Transmembrane</keyword>
<organism evidence="2 4">
    <name type="scientific">Adineta steineri</name>
    <dbReference type="NCBI Taxonomy" id="433720"/>
    <lineage>
        <taxon>Eukaryota</taxon>
        <taxon>Metazoa</taxon>
        <taxon>Spiralia</taxon>
        <taxon>Gnathifera</taxon>
        <taxon>Rotifera</taxon>
        <taxon>Eurotatoria</taxon>
        <taxon>Bdelloidea</taxon>
        <taxon>Adinetida</taxon>
        <taxon>Adinetidae</taxon>
        <taxon>Adineta</taxon>
    </lineage>
</organism>
<dbReference type="Proteomes" id="UP000663860">
    <property type="component" value="Unassembled WGS sequence"/>
</dbReference>
<accession>A0A814E2A9</accession>
<sequence length="273" mass="32874">MYQPSLWQILYIFIIYQLNVGYTLVTSSDGTYFTQWSEDDWFETRFLINTKFMFNRQHYENLIVRTRMNEWSLELSYGNQSYSNKLWTELNIFLNDRTSLNNSISGHIRNICHPPVISPLTNDSNTYIPELSNMDTRISNYFIDDGFFRTINYIHCQIDERRRNPSLHTQFNIYLVTNRDFQSLIYFDMSNATRQSFIDLQARFYLHNYDRNFKYNFNISNINYSLDSNTSFIYMIKLYKQSNHKTNNSMIISSNIICICFLLLLLIYKMNIE</sequence>
<dbReference type="EMBL" id="CAJOBB010000425">
    <property type="protein sequence ID" value="CAF3676647.1"/>
    <property type="molecule type" value="Genomic_DNA"/>
</dbReference>
<feature type="transmembrane region" description="Helical" evidence="1">
    <location>
        <begin position="6"/>
        <end position="25"/>
    </location>
</feature>
<protein>
    <submittedName>
        <fullName evidence="2">Uncharacterized protein</fullName>
    </submittedName>
</protein>
<dbReference type="EMBL" id="CAJNOE010000136">
    <property type="protein sequence ID" value="CAF0962014.1"/>
    <property type="molecule type" value="Genomic_DNA"/>
</dbReference>
<keyword evidence="1" id="KW-1133">Transmembrane helix</keyword>
<comment type="caution">
    <text evidence="2">The sequence shown here is derived from an EMBL/GenBank/DDBJ whole genome shotgun (WGS) entry which is preliminary data.</text>
</comment>
<reference evidence="2" key="1">
    <citation type="submission" date="2021-02" db="EMBL/GenBank/DDBJ databases">
        <authorList>
            <person name="Nowell W R."/>
        </authorList>
    </citation>
    <scope>NUCLEOTIDE SEQUENCE</scope>
</reference>
<dbReference type="Proteomes" id="UP000663868">
    <property type="component" value="Unassembled WGS sequence"/>
</dbReference>
<dbReference type="AlphaFoldDB" id="A0A814E2A9"/>
<proteinExistence type="predicted"/>
<evidence type="ECO:0000256" key="1">
    <source>
        <dbReference type="SAM" id="Phobius"/>
    </source>
</evidence>
<keyword evidence="1" id="KW-0472">Membrane</keyword>
<name>A0A814E2A9_9BILA</name>
<evidence type="ECO:0000313" key="2">
    <source>
        <dbReference type="EMBL" id="CAF0962014.1"/>
    </source>
</evidence>
<evidence type="ECO:0000313" key="4">
    <source>
        <dbReference type="Proteomes" id="UP000663860"/>
    </source>
</evidence>